<name>A0ACC2BQM2_DIPCM</name>
<gene>
    <name evidence="1" type="ORF">O6H91_14G060400</name>
</gene>
<evidence type="ECO:0000313" key="2">
    <source>
        <dbReference type="Proteomes" id="UP001162992"/>
    </source>
</evidence>
<sequence>MELTTKAISMRQCFWKIDNKLLLAFVFAVSSLVVQTAGQNSTANGLLVGFYNETCPQAETLVQKIVQLFFEDDRTVPAALLRLFFHDCFVRGCDASIMISSNMTNRAEQDASPNLTVRGLDVINAAKTAVENVCPGKVSCADIIALATRDAVFLANGPHWDVLTGRRDGRISLQADAENLPGPSDTAQQGINAFAAKGLSVLDFVCLLGAHTVGVSHCRFFSNRLFNFAGTGKPDPTMNPRLLKTLKQICSNPCKSTGYVPTVSLDQGTPFLFDTSYFKELIHGHGILRIDQQIGADNTTSKIVRAFASRSAHFDFSSHFATSMINLGNVEVKTGSEGEIRFKCNVINT</sequence>
<dbReference type="EMBL" id="CM055105">
    <property type="protein sequence ID" value="KAJ7531819.1"/>
    <property type="molecule type" value="Genomic_DNA"/>
</dbReference>
<accession>A0ACC2BQM2</accession>
<organism evidence="1 2">
    <name type="scientific">Diphasiastrum complanatum</name>
    <name type="common">Issler's clubmoss</name>
    <name type="synonym">Lycopodium complanatum</name>
    <dbReference type="NCBI Taxonomy" id="34168"/>
    <lineage>
        <taxon>Eukaryota</taxon>
        <taxon>Viridiplantae</taxon>
        <taxon>Streptophyta</taxon>
        <taxon>Embryophyta</taxon>
        <taxon>Tracheophyta</taxon>
        <taxon>Lycopodiopsida</taxon>
        <taxon>Lycopodiales</taxon>
        <taxon>Lycopodiaceae</taxon>
        <taxon>Lycopodioideae</taxon>
        <taxon>Diphasiastrum</taxon>
    </lineage>
</organism>
<keyword evidence="2" id="KW-1185">Reference proteome</keyword>
<proteinExistence type="predicted"/>
<protein>
    <submittedName>
        <fullName evidence="1">Uncharacterized protein</fullName>
    </submittedName>
</protein>
<comment type="caution">
    <text evidence="1">The sequence shown here is derived from an EMBL/GenBank/DDBJ whole genome shotgun (WGS) entry which is preliminary data.</text>
</comment>
<reference evidence="2" key="1">
    <citation type="journal article" date="2024" name="Proc. Natl. Acad. Sci. U.S.A.">
        <title>Extraordinary preservation of gene collinearity over three hundred million years revealed in homosporous lycophytes.</title>
        <authorList>
            <person name="Li C."/>
            <person name="Wickell D."/>
            <person name="Kuo L.Y."/>
            <person name="Chen X."/>
            <person name="Nie B."/>
            <person name="Liao X."/>
            <person name="Peng D."/>
            <person name="Ji J."/>
            <person name="Jenkins J."/>
            <person name="Williams M."/>
            <person name="Shu S."/>
            <person name="Plott C."/>
            <person name="Barry K."/>
            <person name="Rajasekar S."/>
            <person name="Grimwood J."/>
            <person name="Han X."/>
            <person name="Sun S."/>
            <person name="Hou Z."/>
            <person name="He W."/>
            <person name="Dai G."/>
            <person name="Sun C."/>
            <person name="Schmutz J."/>
            <person name="Leebens-Mack J.H."/>
            <person name="Li F.W."/>
            <person name="Wang L."/>
        </authorList>
    </citation>
    <scope>NUCLEOTIDE SEQUENCE [LARGE SCALE GENOMIC DNA]</scope>
    <source>
        <strain evidence="2">cv. PW_Plant_1</strain>
    </source>
</reference>
<evidence type="ECO:0000313" key="1">
    <source>
        <dbReference type="EMBL" id="KAJ7531819.1"/>
    </source>
</evidence>
<dbReference type="Proteomes" id="UP001162992">
    <property type="component" value="Chromosome 14"/>
</dbReference>